<dbReference type="EMBL" id="LVZM01003029">
    <property type="protein sequence ID" value="OUC48167.1"/>
    <property type="molecule type" value="Genomic_DNA"/>
</dbReference>
<reference evidence="1 2" key="1">
    <citation type="submission" date="2015-04" db="EMBL/GenBank/DDBJ databases">
        <title>Draft genome of the roundworm Trichinella nativa.</title>
        <authorList>
            <person name="Mitreva M."/>
        </authorList>
    </citation>
    <scope>NUCLEOTIDE SEQUENCE [LARGE SCALE GENOMIC DNA]</scope>
    <source>
        <strain evidence="1 2">ISS45</strain>
    </source>
</reference>
<gene>
    <name evidence="1" type="ORF">D917_01255</name>
</gene>
<accession>A0A1Y3EWJ3</accession>
<name>A0A1Y3EWJ3_9BILA</name>
<dbReference type="Proteomes" id="UP000243006">
    <property type="component" value="Unassembled WGS sequence"/>
</dbReference>
<evidence type="ECO:0000313" key="2">
    <source>
        <dbReference type="Proteomes" id="UP000243006"/>
    </source>
</evidence>
<organism evidence="1 2">
    <name type="scientific">Trichinella nativa</name>
    <dbReference type="NCBI Taxonomy" id="6335"/>
    <lineage>
        <taxon>Eukaryota</taxon>
        <taxon>Metazoa</taxon>
        <taxon>Ecdysozoa</taxon>
        <taxon>Nematoda</taxon>
        <taxon>Enoplea</taxon>
        <taxon>Dorylaimia</taxon>
        <taxon>Trichinellida</taxon>
        <taxon>Trichinellidae</taxon>
        <taxon>Trichinella</taxon>
    </lineage>
</organism>
<dbReference type="AlphaFoldDB" id="A0A1Y3EWJ3"/>
<proteinExistence type="predicted"/>
<evidence type="ECO:0000313" key="1">
    <source>
        <dbReference type="EMBL" id="OUC48167.1"/>
    </source>
</evidence>
<sequence length="42" mass="4740">MNKLYAFSSLVLTLMGSVQKNAAGFSNGWKNVFRIFVLKNPF</sequence>
<comment type="caution">
    <text evidence="1">The sequence shown here is derived from an EMBL/GenBank/DDBJ whole genome shotgun (WGS) entry which is preliminary data.</text>
</comment>
<protein>
    <submittedName>
        <fullName evidence="1">Uncharacterized protein</fullName>
    </submittedName>
</protein>